<reference evidence="2" key="1">
    <citation type="submission" date="2023-03" db="EMBL/GenBank/DDBJ databases">
        <authorList>
            <person name="Steffen K."/>
            <person name="Cardenas P."/>
        </authorList>
    </citation>
    <scope>NUCLEOTIDE SEQUENCE</scope>
</reference>
<organism evidence="2 3">
    <name type="scientific">Geodia barretti</name>
    <name type="common">Barrett's horny sponge</name>
    <dbReference type="NCBI Taxonomy" id="519541"/>
    <lineage>
        <taxon>Eukaryota</taxon>
        <taxon>Metazoa</taxon>
        <taxon>Porifera</taxon>
        <taxon>Demospongiae</taxon>
        <taxon>Heteroscleromorpha</taxon>
        <taxon>Tetractinellida</taxon>
        <taxon>Astrophorina</taxon>
        <taxon>Geodiidae</taxon>
        <taxon>Geodia</taxon>
    </lineage>
</organism>
<feature type="region of interest" description="Disordered" evidence="1">
    <location>
        <begin position="8"/>
        <end position="29"/>
    </location>
</feature>
<keyword evidence="3" id="KW-1185">Reference proteome</keyword>
<proteinExistence type="predicted"/>
<gene>
    <name evidence="2" type="ORF">GBAR_LOCUS6840</name>
</gene>
<evidence type="ECO:0000313" key="3">
    <source>
        <dbReference type="Proteomes" id="UP001174909"/>
    </source>
</evidence>
<evidence type="ECO:0000256" key="1">
    <source>
        <dbReference type="SAM" id="MobiDB-lite"/>
    </source>
</evidence>
<protein>
    <submittedName>
        <fullName evidence="2">Uncharacterized protein</fullName>
    </submittedName>
</protein>
<evidence type="ECO:0000313" key="2">
    <source>
        <dbReference type="EMBL" id="CAI8010377.1"/>
    </source>
</evidence>
<dbReference type="AlphaFoldDB" id="A0AA35WEE4"/>
<name>A0AA35WEE4_GEOBA</name>
<accession>A0AA35WEE4</accession>
<comment type="caution">
    <text evidence="2">The sequence shown here is derived from an EMBL/GenBank/DDBJ whole genome shotgun (WGS) entry which is preliminary data.</text>
</comment>
<dbReference type="EMBL" id="CASHTH010001032">
    <property type="protein sequence ID" value="CAI8010377.1"/>
    <property type="molecule type" value="Genomic_DNA"/>
</dbReference>
<sequence>MEWYIEIGSTSESTTMMDEPPRDSGHGPSVNPLISRVCVIIALSITNLL</sequence>
<dbReference type="Proteomes" id="UP001174909">
    <property type="component" value="Unassembled WGS sequence"/>
</dbReference>